<protein>
    <submittedName>
        <fullName evidence="4">RNA methyltransferase</fullName>
    </submittedName>
</protein>
<organism evidence="4 5">
    <name type="scientific">Nesterenkonia aerolata</name>
    <dbReference type="NCBI Taxonomy" id="3074079"/>
    <lineage>
        <taxon>Bacteria</taxon>
        <taxon>Bacillati</taxon>
        <taxon>Actinomycetota</taxon>
        <taxon>Actinomycetes</taxon>
        <taxon>Micrococcales</taxon>
        <taxon>Micrococcaceae</taxon>
        <taxon>Nesterenkonia</taxon>
    </lineage>
</organism>
<dbReference type="SUPFAM" id="SSF75217">
    <property type="entry name" value="alpha/beta knot"/>
    <property type="match status" value="1"/>
</dbReference>
<dbReference type="GO" id="GO:0008168">
    <property type="term" value="F:methyltransferase activity"/>
    <property type="evidence" value="ECO:0007669"/>
    <property type="project" value="UniProtKB-KW"/>
</dbReference>
<dbReference type="RefSeq" id="WP_310547595.1">
    <property type="nucleotide sequence ID" value="NZ_JAVKGR010000002.1"/>
</dbReference>
<dbReference type="Gene3D" id="3.40.1280.10">
    <property type="match status" value="1"/>
</dbReference>
<dbReference type="InterPro" id="IPR029026">
    <property type="entry name" value="tRNA_m1G_MTases_N"/>
</dbReference>
<dbReference type="InterPro" id="IPR001537">
    <property type="entry name" value="SpoU_MeTrfase"/>
</dbReference>
<evidence type="ECO:0000256" key="2">
    <source>
        <dbReference type="ARBA" id="ARBA00022679"/>
    </source>
</evidence>
<evidence type="ECO:0000259" key="3">
    <source>
        <dbReference type="Pfam" id="PF00588"/>
    </source>
</evidence>
<dbReference type="SUPFAM" id="SSF55315">
    <property type="entry name" value="L30e-like"/>
    <property type="match status" value="1"/>
</dbReference>
<accession>A0ABU2DQL7</accession>
<keyword evidence="2" id="KW-0808">Transferase</keyword>
<name>A0ABU2DQL7_9MICC</name>
<dbReference type="InterPro" id="IPR029028">
    <property type="entry name" value="Alpha/beta_knot_MTases"/>
</dbReference>
<dbReference type="GO" id="GO:0032259">
    <property type="term" value="P:methylation"/>
    <property type="evidence" value="ECO:0007669"/>
    <property type="project" value="UniProtKB-KW"/>
</dbReference>
<proteinExistence type="predicted"/>
<dbReference type="InterPro" id="IPR051259">
    <property type="entry name" value="rRNA_Methyltransferase"/>
</dbReference>
<dbReference type="EMBL" id="JAVKGR010000002">
    <property type="protein sequence ID" value="MDR8018610.1"/>
    <property type="molecule type" value="Genomic_DNA"/>
</dbReference>
<dbReference type="PANTHER" id="PTHR43191">
    <property type="entry name" value="RRNA METHYLTRANSFERASE 3"/>
    <property type="match status" value="1"/>
</dbReference>
<dbReference type="Gene3D" id="3.30.1330.30">
    <property type="match status" value="1"/>
</dbReference>
<comment type="caution">
    <text evidence="4">The sequence shown here is derived from an EMBL/GenBank/DDBJ whole genome shotgun (WGS) entry which is preliminary data.</text>
</comment>
<feature type="domain" description="tRNA/rRNA methyltransferase SpoU type" evidence="3">
    <location>
        <begin position="137"/>
        <end position="291"/>
    </location>
</feature>
<evidence type="ECO:0000256" key="1">
    <source>
        <dbReference type="ARBA" id="ARBA00022603"/>
    </source>
</evidence>
<keyword evidence="5" id="KW-1185">Reference proteome</keyword>
<dbReference type="Proteomes" id="UP001251870">
    <property type="component" value="Unassembled WGS sequence"/>
</dbReference>
<reference evidence="4 5" key="1">
    <citation type="submission" date="2023-09" db="EMBL/GenBank/DDBJ databases">
        <title>Description of three actinobacteria isolated from air of manufacturing shop in a pharmaceutical factory.</title>
        <authorList>
            <person name="Zhang D.-F."/>
        </authorList>
    </citation>
    <scope>NUCLEOTIDE SEQUENCE [LARGE SCALE GENOMIC DNA]</scope>
    <source>
        <strain evidence="4 5">LY-0111</strain>
    </source>
</reference>
<evidence type="ECO:0000313" key="5">
    <source>
        <dbReference type="Proteomes" id="UP001251870"/>
    </source>
</evidence>
<sequence>MIASAAGDSGRLPNPVIRLSGPEAVADPRVADYGQLTDAGLRRHRDAEQGMYMAESTRVVARALAAGHRPRSFFMTSRHLPELAGAIAAHPQAPVFLGDDEVLEAITGFHLHRGALAAMHRPRLPELGEVLASSRTLLVLEGITDHTNVGAIFRSAAALGIDGILLSPTCADPLYRRSIRVSMGSVFTLPWTRLARDTSQGTWGRAAAQIREAGFLLGALEVTEGAVALDDQRIRGAEKVALILGAEGPGVTAEALQAADTAVMIPMTGRAGRHEESLDSLNVAAAAAVAAWELGRRSPVEQHGVQYGVQ</sequence>
<keyword evidence="1 4" id="KW-0489">Methyltransferase</keyword>
<dbReference type="InterPro" id="IPR029064">
    <property type="entry name" value="Ribosomal_eL30-like_sf"/>
</dbReference>
<gene>
    <name evidence="4" type="ORF">RIL96_03405</name>
</gene>
<evidence type="ECO:0000313" key="4">
    <source>
        <dbReference type="EMBL" id="MDR8018610.1"/>
    </source>
</evidence>
<dbReference type="CDD" id="cd18095">
    <property type="entry name" value="SpoU-like_rRNA-MTase"/>
    <property type="match status" value="1"/>
</dbReference>
<dbReference type="Pfam" id="PF00588">
    <property type="entry name" value="SpoU_methylase"/>
    <property type="match status" value="1"/>
</dbReference>
<dbReference type="PANTHER" id="PTHR43191:SF12">
    <property type="entry name" value="RRNA METHYLASE"/>
    <property type="match status" value="1"/>
</dbReference>